<sequence length="300" mass="32965">MGICASKPPKPNPYAPESLEPSATPGAVSKDEAEGPGKRSPFFPFYSPSPAHYLFSKKSPAVRSASSTPRRFFKRPFPPPSPAKHIKAVLARRQGKKAAAIPEGEGEEEEAAAGGLDKSFGFSKQFTSKYEVGEEVGRGHFGYTCSARFKKGERKGQQVAVKVIPKAKSKPWKRGSRAIADKEARFSHILASKLKALKQDQDLEQRSVWERLCWKRSLEALVEVFLALSSLHGEKALGLDNFTRLAVALLGLCEIQGFGFLRGVLWARPQATFERSLNASFMVLIPKKGKNDLKDFDSSA</sequence>
<dbReference type="Proteomes" id="UP000288805">
    <property type="component" value="Unassembled WGS sequence"/>
</dbReference>
<dbReference type="InterPro" id="IPR017441">
    <property type="entry name" value="Protein_kinase_ATP_BS"/>
</dbReference>
<feature type="region of interest" description="Disordered" evidence="2">
    <location>
        <begin position="1"/>
        <end position="42"/>
    </location>
</feature>
<gene>
    <name evidence="4" type="primary">CRK5_0</name>
    <name evidence="4" type="ORF">CK203_070013</name>
</gene>
<name>A0A438EQ37_VITVI</name>
<dbReference type="GO" id="GO:0005524">
    <property type="term" value="F:ATP binding"/>
    <property type="evidence" value="ECO:0007669"/>
    <property type="project" value="UniProtKB-UniRule"/>
</dbReference>
<evidence type="ECO:0000259" key="3">
    <source>
        <dbReference type="PROSITE" id="PS50011"/>
    </source>
</evidence>
<feature type="region of interest" description="Disordered" evidence="2">
    <location>
        <begin position="95"/>
        <end position="114"/>
    </location>
</feature>
<evidence type="ECO:0000256" key="1">
    <source>
        <dbReference type="PROSITE-ProRule" id="PRU10141"/>
    </source>
</evidence>
<feature type="binding site" evidence="1">
    <location>
        <position position="162"/>
    </location>
    <ligand>
        <name>ATP</name>
        <dbReference type="ChEBI" id="CHEBI:30616"/>
    </ligand>
</feature>
<organism evidence="4 5">
    <name type="scientific">Vitis vinifera</name>
    <name type="common">Grape</name>
    <dbReference type="NCBI Taxonomy" id="29760"/>
    <lineage>
        <taxon>Eukaryota</taxon>
        <taxon>Viridiplantae</taxon>
        <taxon>Streptophyta</taxon>
        <taxon>Embryophyta</taxon>
        <taxon>Tracheophyta</taxon>
        <taxon>Spermatophyta</taxon>
        <taxon>Magnoliopsida</taxon>
        <taxon>eudicotyledons</taxon>
        <taxon>Gunneridae</taxon>
        <taxon>Pentapetalae</taxon>
        <taxon>rosids</taxon>
        <taxon>Vitales</taxon>
        <taxon>Vitaceae</taxon>
        <taxon>Viteae</taxon>
        <taxon>Vitis</taxon>
    </lineage>
</organism>
<proteinExistence type="predicted"/>
<dbReference type="EMBL" id="QGNW01001220">
    <property type="protein sequence ID" value="RVW49777.1"/>
    <property type="molecule type" value="Genomic_DNA"/>
</dbReference>
<keyword evidence="1" id="KW-0067">ATP-binding</keyword>
<evidence type="ECO:0000313" key="5">
    <source>
        <dbReference type="Proteomes" id="UP000288805"/>
    </source>
</evidence>
<keyword evidence="1" id="KW-0547">Nucleotide-binding</keyword>
<dbReference type="SUPFAM" id="SSF56112">
    <property type="entry name" value="Protein kinase-like (PK-like)"/>
    <property type="match status" value="1"/>
</dbReference>
<feature type="domain" description="Protein kinase" evidence="3">
    <location>
        <begin position="130"/>
        <end position="300"/>
    </location>
</feature>
<keyword evidence="4" id="KW-0418">Kinase</keyword>
<evidence type="ECO:0000256" key="2">
    <source>
        <dbReference type="SAM" id="MobiDB-lite"/>
    </source>
</evidence>
<comment type="caution">
    <text evidence="4">The sequence shown here is derived from an EMBL/GenBank/DDBJ whole genome shotgun (WGS) entry which is preliminary data.</text>
</comment>
<dbReference type="InterPro" id="IPR000719">
    <property type="entry name" value="Prot_kinase_dom"/>
</dbReference>
<dbReference type="InterPro" id="IPR011009">
    <property type="entry name" value="Kinase-like_dom_sf"/>
</dbReference>
<dbReference type="AlphaFoldDB" id="A0A438EQ37"/>
<evidence type="ECO:0000313" key="4">
    <source>
        <dbReference type="EMBL" id="RVW49777.1"/>
    </source>
</evidence>
<dbReference type="Gene3D" id="3.30.200.20">
    <property type="entry name" value="Phosphorylase Kinase, domain 1"/>
    <property type="match status" value="1"/>
</dbReference>
<reference evidence="4 5" key="1">
    <citation type="journal article" date="2018" name="PLoS Genet.">
        <title>Population sequencing reveals clonal diversity and ancestral inbreeding in the grapevine cultivar Chardonnay.</title>
        <authorList>
            <person name="Roach M.J."/>
            <person name="Johnson D.L."/>
            <person name="Bohlmann J."/>
            <person name="van Vuuren H.J."/>
            <person name="Jones S.J."/>
            <person name="Pretorius I.S."/>
            <person name="Schmidt S.A."/>
            <person name="Borneman A.R."/>
        </authorList>
    </citation>
    <scope>NUCLEOTIDE SEQUENCE [LARGE SCALE GENOMIC DNA]</scope>
    <source>
        <strain evidence="5">cv. Chardonnay</strain>
        <tissue evidence="4">Leaf</tissue>
    </source>
</reference>
<dbReference type="PROSITE" id="PS50011">
    <property type="entry name" value="PROTEIN_KINASE_DOM"/>
    <property type="match status" value="1"/>
</dbReference>
<accession>A0A438EQ37</accession>
<dbReference type="PROSITE" id="PS00107">
    <property type="entry name" value="PROTEIN_KINASE_ATP"/>
    <property type="match status" value="1"/>
</dbReference>
<protein>
    <submittedName>
        <fullName evidence="4">CDPK-related kinase 5</fullName>
    </submittedName>
</protein>
<dbReference type="GO" id="GO:0004672">
    <property type="term" value="F:protein kinase activity"/>
    <property type="evidence" value="ECO:0007669"/>
    <property type="project" value="InterPro"/>
</dbReference>
<keyword evidence="4" id="KW-0808">Transferase</keyword>